<dbReference type="HOGENOM" id="CLU_2803992_0_0_11"/>
<protein>
    <submittedName>
        <fullName evidence="1">Uncharacterized protein</fullName>
    </submittedName>
</protein>
<accession>C7MB50</accession>
<dbReference type="AlphaFoldDB" id="C7MB50"/>
<keyword evidence="2" id="KW-1185">Reference proteome</keyword>
<dbReference type="OrthoDB" id="4794345at2"/>
<proteinExistence type="predicted"/>
<dbReference type="KEGG" id="bfa:Bfae_31790"/>
<evidence type="ECO:0000313" key="2">
    <source>
        <dbReference type="Proteomes" id="UP000001919"/>
    </source>
</evidence>
<organism evidence="1 2">
    <name type="scientific">Brachybacterium faecium (strain ATCC 43885 / DSM 4810 / JCM 11609 / LMG 19847 / NBRC 14762 / NCIMB 9860 / 6-10)</name>
    <dbReference type="NCBI Taxonomy" id="446465"/>
    <lineage>
        <taxon>Bacteria</taxon>
        <taxon>Bacillati</taxon>
        <taxon>Actinomycetota</taxon>
        <taxon>Actinomycetes</taxon>
        <taxon>Micrococcales</taxon>
        <taxon>Dermabacteraceae</taxon>
        <taxon>Brachybacterium</taxon>
    </lineage>
</organism>
<sequence>MRCEQCSRKIRGKVYTSITGRKLCDRCGTRLQGRTAGAVGGGGLGTARSTGGWYARVRRAMGRSSKG</sequence>
<dbReference type="eggNOG" id="ENOG502ZHPS">
    <property type="taxonomic scope" value="Bacteria"/>
</dbReference>
<dbReference type="Proteomes" id="UP000001919">
    <property type="component" value="Chromosome"/>
</dbReference>
<gene>
    <name evidence="1" type="ordered locus">Bfae_31790</name>
</gene>
<reference evidence="1 2" key="1">
    <citation type="journal article" date="2009" name="Stand. Genomic Sci.">
        <title>Complete genome sequence of Brachybacterium faecium type strain (Schefferle 6-10).</title>
        <authorList>
            <person name="Lapidus A."/>
            <person name="Pukall R."/>
            <person name="Labuttii K."/>
            <person name="Copeland A."/>
            <person name="Del Rio T.G."/>
            <person name="Nolan M."/>
            <person name="Chen F."/>
            <person name="Lucas S."/>
            <person name="Tice H."/>
            <person name="Cheng J.F."/>
            <person name="Bruce D."/>
            <person name="Goodwin L."/>
            <person name="Pitluck S."/>
            <person name="Rohde M."/>
            <person name="Goker M."/>
            <person name="Pati A."/>
            <person name="Ivanova N."/>
            <person name="Mavrommatis K."/>
            <person name="Chen A."/>
            <person name="Palaniappan K."/>
            <person name="D'haeseleer P."/>
            <person name="Chain P."/>
            <person name="Bristow J."/>
            <person name="Eisen J.A."/>
            <person name="Markowitz V."/>
            <person name="Hugenholtz P."/>
            <person name="Kyrpides N.C."/>
            <person name="Klenk H.P."/>
        </authorList>
    </citation>
    <scope>NUCLEOTIDE SEQUENCE [LARGE SCALE GENOMIC DNA]</scope>
    <source>
        <strain evidence="2">ATCC 43885 / DSM 4810 / JCM 11609 / LMG 19847 / NBRC 14762 / NCIMB 9860 / 6-10</strain>
    </source>
</reference>
<dbReference type="STRING" id="446465.Bfae_31790"/>
<dbReference type="EMBL" id="CP001643">
    <property type="protein sequence ID" value="ACU86937.1"/>
    <property type="molecule type" value="Genomic_DNA"/>
</dbReference>
<dbReference type="PATRIC" id="fig|446465.5.peg.3146"/>
<evidence type="ECO:0000313" key="1">
    <source>
        <dbReference type="EMBL" id="ACU86937.1"/>
    </source>
</evidence>
<name>C7MB50_BRAFD</name>